<dbReference type="InterPro" id="IPR023509">
    <property type="entry name" value="DTD-like_sf"/>
</dbReference>
<evidence type="ECO:0000313" key="9">
    <source>
        <dbReference type="EMBL" id="RLN84601.1"/>
    </source>
</evidence>
<dbReference type="Gene3D" id="3.50.80.10">
    <property type="entry name" value="D-tyrosyl-tRNA(Tyr) deacylase"/>
    <property type="match status" value="1"/>
</dbReference>
<keyword evidence="10" id="KW-1185">Reference proteome</keyword>
<dbReference type="GO" id="GO:0000049">
    <property type="term" value="F:tRNA binding"/>
    <property type="evidence" value="ECO:0007669"/>
    <property type="project" value="UniProtKB-KW"/>
</dbReference>
<keyword evidence="5" id="KW-0963">Cytoplasm</keyword>
<dbReference type="SUPFAM" id="SSF69500">
    <property type="entry name" value="DTD-like"/>
    <property type="match status" value="1"/>
</dbReference>
<dbReference type="PANTHER" id="PTHR10472">
    <property type="entry name" value="D-TYROSYL-TRNA TYR DEACYLASE"/>
    <property type="match status" value="1"/>
</dbReference>
<dbReference type="EC" id="3.1.1.96" evidence="2 5"/>
<evidence type="ECO:0000256" key="3">
    <source>
        <dbReference type="ARBA" id="ARBA00047676"/>
    </source>
</evidence>
<dbReference type="Proteomes" id="UP000792063">
    <property type="component" value="Unassembled WGS sequence"/>
</dbReference>
<dbReference type="PANTHER" id="PTHR10472:SF5">
    <property type="entry name" value="D-AMINOACYL-TRNA DEACYLASE 1"/>
    <property type="match status" value="1"/>
</dbReference>
<comment type="similarity">
    <text evidence="1 5">Belongs to the DTD family.</text>
</comment>
<protein>
    <recommendedName>
        <fullName evidence="2 5">D-aminoacyl-tRNA deacylase</fullName>
        <ecNumber evidence="2 5">3.1.1.96</ecNumber>
    </recommendedName>
</protein>
<comment type="catalytic activity">
    <reaction evidence="3">
        <text>glycyl-tRNA(Ala) + H2O = tRNA(Ala) + glycine + H(+)</text>
        <dbReference type="Rhea" id="RHEA:53744"/>
        <dbReference type="Rhea" id="RHEA-COMP:9657"/>
        <dbReference type="Rhea" id="RHEA-COMP:13640"/>
        <dbReference type="ChEBI" id="CHEBI:15377"/>
        <dbReference type="ChEBI" id="CHEBI:15378"/>
        <dbReference type="ChEBI" id="CHEBI:57305"/>
        <dbReference type="ChEBI" id="CHEBI:78442"/>
        <dbReference type="ChEBI" id="CHEBI:78522"/>
        <dbReference type="EC" id="3.1.1.96"/>
    </reaction>
</comment>
<dbReference type="EMBL" id="JPWU03000092">
    <property type="protein sequence ID" value="KAG2526841.1"/>
    <property type="molecule type" value="Genomic_DNA"/>
</dbReference>
<dbReference type="AlphaFoldDB" id="A0A421H078"/>
<accession>A0A421H078</accession>
<keyword evidence="5" id="KW-0378">Hydrolase</keyword>
<evidence type="ECO:0000256" key="1">
    <source>
        <dbReference type="ARBA" id="ARBA00009673"/>
    </source>
</evidence>
<evidence type="ECO:0000313" key="7">
    <source>
        <dbReference type="EMBL" id="KAG2526841.1"/>
    </source>
</evidence>
<name>A0A421H078_9STRA</name>
<dbReference type="Proteomes" id="UP000785171">
    <property type="component" value="Unassembled WGS sequence"/>
</dbReference>
<proteinExistence type="inferred from homology"/>
<evidence type="ECO:0000313" key="10">
    <source>
        <dbReference type="Proteomes" id="UP000285624"/>
    </source>
</evidence>
<reference evidence="6" key="3">
    <citation type="submission" date="2020-06" db="EMBL/GenBank/DDBJ databases">
        <authorList>
            <person name="Studholme D.J."/>
        </authorList>
    </citation>
    <scope>NUCLEOTIDE SEQUENCE</scope>
    <source>
        <strain evidence="6">NZFS 2646</strain>
        <strain evidence="7">NZFS 3630</strain>
    </source>
</reference>
<comment type="caution">
    <text evidence="9">The sequence shown here is derived from an EMBL/GenBank/DDBJ whole genome shotgun (WGS) entry which is preliminary data.</text>
</comment>
<dbReference type="STRING" id="325452.A0A421H078"/>
<dbReference type="Pfam" id="PF02580">
    <property type="entry name" value="Tyr_Deacylase"/>
    <property type="match status" value="1"/>
</dbReference>
<sequence length="155" mass="17488">MRVVMQRVTSASVRVEGEVVGKIGKGLLCLVGIGTDDTEEDAEFCCRRLLNARLWPDENERAWRTSVKSNDLEVLLVSQFTLHGYFSGNKPDFHLSMSPAKAKEFFDAFCDRVRREHDTEKVAEGVFGAYMEVSLVNDGPITMQIDSKDRKPTKN</sequence>
<dbReference type="EMBL" id="MBDN02000017">
    <property type="protein sequence ID" value="RLN84601.1"/>
    <property type="molecule type" value="Genomic_DNA"/>
</dbReference>
<reference evidence="10 11" key="2">
    <citation type="submission" date="2018-07" db="EMBL/GenBank/DDBJ databases">
        <title>Genome sequencing of oomycete isolates from Chile give support for New Zealand origin for Phytophthora kernoviae and make available the first Nothophytophthora sp. genome.</title>
        <authorList>
            <person name="Studholme D.J."/>
            <person name="Sanfuentes E."/>
            <person name="Panda P."/>
            <person name="Hill R."/>
            <person name="Sambles C."/>
            <person name="Grant M."/>
            <person name="Williams N.M."/>
            <person name="Mcdougal R.L."/>
        </authorList>
    </citation>
    <scope>NUCLEOTIDE SEQUENCE [LARGE SCALE GENOMIC DNA]</scope>
    <source>
        <strain evidence="8">Chile2</strain>
        <strain evidence="9">Chile4</strain>
    </source>
</reference>
<dbReference type="NCBIfam" id="TIGR00256">
    <property type="entry name" value="D-aminoacyl-tRNA deacylase"/>
    <property type="match status" value="1"/>
</dbReference>
<dbReference type="GO" id="GO:0005737">
    <property type="term" value="C:cytoplasm"/>
    <property type="evidence" value="ECO:0007669"/>
    <property type="project" value="UniProtKB-SubCell"/>
</dbReference>
<dbReference type="EMBL" id="MAYM02001540">
    <property type="protein sequence ID" value="RLN14844.1"/>
    <property type="molecule type" value="Genomic_DNA"/>
</dbReference>
<evidence type="ECO:0000256" key="4">
    <source>
        <dbReference type="ARBA" id="ARBA00048018"/>
    </source>
</evidence>
<evidence type="ECO:0000256" key="2">
    <source>
        <dbReference type="ARBA" id="ARBA00013056"/>
    </source>
</evidence>
<dbReference type="Proteomes" id="UP000285624">
    <property type="component" value="Unassembled WGS sequence"/>
</dbReference>
<dbReference type="InterPro" id="IPR003732">
    <property type="entry name" value="Daa-tRNA_deacyls_DTD"/>
</dbReference>
<comment type="catalytic activity">
    <reaction evidence="4">
        <text>a D-aminoacyl-tRNA + H2O = a tRNA + a D-alpha-amino acid + H(+)</text>
        <dbReference type="Rhea" id="RHEA:13953"/>
        <dbReference type="Rhea" id="RHEA-COMP:10123"/>
        <dbReference type="Rhea" id="RHEA-COMP:10124"/>
        <dbReference type="ChEBI" id="CHEBI:15377"/>
        <dbReference type="ChEBI" id="CHEBI:15378"/>
        <dbReference type="ChEBI" id="CHEBI:59871"/>
        <dbReference type="ChEBI" id="CHEBI:78442"/>
        <dbReference type="ChEBI" id="CHEBI:79333"/>
        <dbReference type="EC" id="3.1.1.96"/>
    </reaction>
</comment>
<dbReference type="EMBL" id="JPWV03000096">
    <property type="protein sequence ID" value="KAG2525217.1"/>
    <property type="molecule type" value="Genomic_DNA"/>
</dbReference>
<evidence type="ECO:0000256" key="5">
    <source>
        <dbReference type="RuleBase" id="RU003470"/>
    </source>
</evidence>
<keyword evidence="5" id="KW-0820">tRNA-binding</keyword>
<reference evidence="6" key="1">
    <citation type="journal article" date="2015" name="Genom Data">
        <title>Genome sequences of six Phytophthora species associated with forests in New Zealand.</title>
        <authorList>
            <person name="Studholme D.J."/>
            <person name="McDougal R.L."/>
            <person name="Sambles C."/>
            <person name="Hansen E."/>
            <person name="Hardy G."/>
            <person name="Grant M."/>
            <person name="Ganley R.J."/>
            <person name="Williams N.M."/>
        </authorList>
    </citation>
    <scope>NUCLEOTIDE SEQUENCE</scope>
    <source>
        <strain evidence="6">NZFS 2646</strain>
        <strain evidence="7">NZFS 3630</strain>
    </source>
</reference>
<evidence type="ECO:0000313" key="11">
    <source>
        <dbReference type="Proteomes" id="UP000285883"/>
    </source>
</evidence>
<evidence type="ECO:0000313" key="6">
    <source>
        <dbReference type="EMBL" id="KAG2525217.1"/>
    </source>
</evidence>
<dbReference type="Proteomes" id="UP000285883">
    <property type="component" value="Unassembled WGS sequence"/>
</dbReference>
<organism evidence="9 10">
    <name type="scientific">Phytophthora kernoviae</name>
    <dbReference type="NCBI Taxonomy" id="325452"/>
    <lineage>
        <taxon>Eukaryota</taxon>
        <taxon>Sar</taxon>
        <taxon>Stramenopiles</taxon>
        <taxon>Oomycota</taxon>
        <taxon>Peronosporomycetes</taxon>
        <taxon>Peronosporales</taxon>
        <taxon>Peronosporaceae</taxon>
        <taxon>Phytophthora</taxon>
    </lineage>
</organism>
<gene>
    <name evidence="8" type="ORF">BBI17_004640</name>
    <name evidence="9" type="ORF">BBO99_00001233</name>
    <name evidence="6" type="ORF">JM16_004554</name>
    <name evidence="7" type="ORF">JM18_004130</name>
</gene>
<evidence type="ECO:0000313" key="8">
    <source>
        <dbReference type="EMBL" id="RLN14844.1"/>
    </source>
</evidence>
<dbReference type="FunFam" id="3.50.80.10:FF:000001">
    <property type="entry name" value="D-aminoacyl-tRNA deacylase"/>
    <property type="match status" value="1"/>
</dbReference>
<keyword evidence="5" id="KW-0694">RNA-binding</keyword>
<dbReference type="GO" id="GO:0051500">
    <property type="term" value="F:D-tyrosyl-tRNA(Tyr) deacylase activity"/>
    <property type="evidence" value="ECO:0007669"/>
    <property type="project" value="TreeGrafter"/>
</dbReference>
<comment type="subcellular location">
    <subcellularLocation>
        <location evidence="5">Cytoplasm</location>
    </subcellularLocation>
</comment>